<proteinExistence type="predicted"/>
<protein>
    <submittedName>
        <fullName evidence="2">Uncharacterized protein</fullName>
    </submittedName>
</protein>
<dbReference type="Gramene" id="OMO86431">
    <property type="protein sequence ID" value="OMO86431"/>
    <property type="gene ID" value="CCACVL1_09595"/>
</dbReference>
<keyword evidence="3" id="KW-1185">Reference proteome</keyword>
<evidence type="ECO:0000313" key="2">
    <source>
        <dbReference type="EMBL" id="OMO86431.1"/>
    </source>
</evidence>
<feature type="region of interest" description="Disordered" evidence="1">
    <location>
        <begin position="43"/>
        <end position="72"/>
    </location>
</feature>
<reference evidence="2 3" key="1">
    <citation type="submission" date="2013-09" db="EMBL/GenBank/DDBJ databases">
        <title>Corchorus capsularis genome sequencing.</title>
        <authorList>
            <person name="Alam M."/>
            <person name="Haque M.S."/>
            <person name="Islam M.S."/>
            <person name="Emdad E.M."/>
            <person name="Islam M.M."/>
            <person name="Ahmed B."/>
            <person name="Halim A."/>
            <person name="Hossen Q.M.M."/>
            <person name="Hossain M.Z."/>
            <person name="Ahmed R."/>
            <person name="Khan M.M."/>
            <person name="Islam R."/>
            <person name="Rashid M.M."/>
            <person name="Khan S.A."/>
            <person name="Rahman M.S."/>
            <person name="Alam M."/>
        </authorList>
    </citation>
    <scope>NUCLEOTIDE SEQUENCE [LARGE SCALE GENOMIC DNA]</scope>
    <source>
        <strain evidence="3">cv. CVL-1</strain>
        <tissue evidence="2">Whole seedling</tissue>
    </source>
</reference>
<feature type="compositionally biased region" description="Basic and acidic residues" evidence="1">
    <location>
        <begin position="49"/>
        <end position="72"/>
    </location>
</feature>
<accession>A0A1R3IV20</accession>
<organism evidence="2 3">
    <name type="scientific">Corchorus capsularis</name>
    <name type="common">Jute</name>
    <dbReference type="NCBI Taxonomy" id="210143"/>
    <lineage>
        <taxon>Eukaryota</taxon>
        <taxon>Viridiplantae</taxon>
        <taxon>Streptophyta</taxon>
        <taxon>Embryophyta</taxon>
        <taxon>Tracheophyta</taxon>
        <taxon>Spermatophyta</taxon>
        <taxon>Magnoliopsida</taxon>
        <taxon>eudicotyledons</taxon>
        <taxon>Gunneridae</taxon>
        <taxon>Pentapetalae</taxon>
        <taxon>rosids</taxon>
        <taxon>malvids</taxon>
        <taxon>Malvales</taxon>
        <taxon>Malvaceae</taxon>
        <taxon>Grewioideae</taxon>
        <taxon>Apeibeae</taxon>
        <taxon>Corchorus</taxon>
    </lineage>
</organism>
<evidence type="ECO:0000313" key="3">
    <source>
        <dbReference type="Proteomes" id="UP000188268"/>
    </source>
</evidence>
<evidence type="ECO:0000256" key="1">
    <source>
        <dbReference type="SAM" id="MobiDB-lite"/>
    </source>
</evidence>
<dbReference type="AlphaFoldDB" id="A0A1R3IV20"/>
<name>A0A1R3IV20_COCAP</name>
<gene>
    <name evidence="2" type="ORF">CCACVL1_09595</name>
</gene>
<sequence>MVAEAWIVKMGNQISKLKSEITGDVAGGVRLAMLLAFGAVEEDSEGIDENGRGQRRSFESEEEKNKKTAMREGEKKIGCAELDKERCHLTLGGPIKSLQD</sequence>
<comment type="caution">
    <text evidence="2">The sequence shown here is derived from an EMBL/GenBank/DDBJ whole genome shotgun (WGS) entry which is preliminary data.</text>
</comment>
<dbReference type="Proteomes" id="UP000188268">
    <property type="component" value="Unassembled WGS sequence"/>
</dbReference>
<dbReference type="EMBL" id="AWWV01009464">
    <property type="protein sequence ID" value="OMO86431.1"/>
    <property type="molecule type" value="Genomic_DNA"/>
</dbReference>